<feature type="domain" description="Mab-21-like HhH/H2TH-like" evidence="1">
    <location>
        <begin position="272"/>
        <end position="366"/>
    </location>
</feature>
<dbReference type="InterPro" id="IPR024810">
    <property type="entry name" value="MAB21L/cGLR"/>
</dbReference>
<dbReference type="PANTHER" id="PTHR10656">
    <property type="entry name" value="CELL FATE DETERMINING PROTEIN MAB21-RELATED"/>
    <property type="match status" value="1"/>
</dbReference>
<dbReference type="OrthoDB" id="6085630at2759"/>
<organism evidence="2 3">
    <name type="scientific">Mizuhopecten yessoensis</name>
    <name type="common">Japanese scallop</name>
    <name type="synonym">Patinopecten yessoensis</name>
    <dbReference type="NCBI Taxonomy" id="6573"/>
    <lineage>
        <taxon>Eukaryota</taxon>
        <taxon>Metazoa</taxon>
        <taxon>Spiralia</taxon>
        <taxon>Lophotrochozoa</taxon>
        <taxon>Mollusca</taxon>
        <taxon>Bivalvia</taxon>
        <taxon>Autobranchia</taxon>
        <taxon>Pteriomorphia</taxon>
        <taxon>Pectinida</taxon>
        <taxon>Pectinoidea</taxon>
        <taxon>Pectinidae</taxon>
        <taxon>Mizuhopecten</taxon>
    </lineage>
</organism>
<reference evidence="2 3" key="1">
    <citation type="journal article" date="2017" name="Nat. Ecol. Evol.">
        <title>Scallop genome provides insights into evolution of bilaterian karyotype and development.</title>
        <authorList>
            <person name="Wang S."/>
            <person name="Zhang J."/>
            <person name="Jiao W."/>
            <person name="Li J."/>
            <person name="Xun X."/>
            <person name="Sun Y."/>
            <person name="Guo X."/>
            <person name="Huan P."/>
            <person name="Dong B."/>
            <person name="Zhang L."/>
            <person name="Hu X."/>
            <person name="Sun X."/>
            <person name="Wang J."/>
            <person name="Zhao C."/>
            <person name="Wang Y."/>
            <person name="Wang D."/>
            <person name="Huang X."/>
            <person name="Wang R."/>
            <person name="Lv J."/>
            <person name="Li Y."/>
            <person name="Zhang Z."/>
            <person name="Liu B."/>
            <person name="Lu W."/>
            <person name="Hui Y."/>
            <person name="Liang J."/>
            <person name="Zhou Z."/>
            <person name="Hou R."/>
            <person name="Li X."/>
            <person name="Liu Y."/>
            <person name="Li H."/>
            <person name="Ning X."/>
            <person name="Lin Y."/>
            <person name="Zhao L."/>
            <person name="Xing Q."/>
            <person name="Dou J."/>
            <person name="Li Y."/>
            <person name="Mao J."/>
            <person name="Guo H."/>
            <person name="Dou H."/>
            <person name="Li T."/>
            <person name="Mu C."/>
            <person name="Jiang W."/>
            <person name="Fu Q."/>
            <person name="Fu X."/>
            <person name="Miao Y."/>
            <person name="Liu J."/>
            <person name="Yu Q."/>
            <person name="Li R."/>
            <person name="Liao H."/>
            <person name="Li X."/>
            <person name="Kong Y."/>
            <person name="Jiang Z."/>
            <person name="Chourrout D."/>
            <person name="Li R."/>
            <person name="Bao Z."/>
        </authorList>
    </citation>
    <scope>NUCLEOTIDE SEQUENCE [LARGE SCALE GENOMIC DNA]</scope>
    <source>
        <strain evidence="2 3">PY_sf001</strain>
    </source>
</reference>
<dbReference type="SMART" id="SM01265">
    <property type="entry name" value="Mab-21"/>
    <property type="match status" value="1"/>
</dbReference>
<name>A0A210QJ19_MIZYE</name>
<accession>A0A210QJ19</accession>
<sequence length="666" mass="77014">MEHCNVPDFQAQFPTKIPCHHQAEELLMTINDEICKCMQDYTESRKLTEAKTDTFDHFFTRLAVEAIATGRPYFSAAYESVGSRGEGLGFLANDTDTLSTMTTLSACFPSPEVDLLDNMFVIDTEGCHPGYCKLQFHRKNVSDSYTIPQQFIAKRKRVVFLCNTALVTMFHEGNSKFSAWHSHGPALTSDELQQDWVIAVKCVNPGRLLQNYTERTRTWPDRATVERLTKVQYAVVSASHPTCNETSLEFRISFASAEKLLIRSLSDVQFAVYAFLKYIKRRIEEDICSSDDVLRTYYVKMALLWCCERMEPAVWTAKNFLHCTSVCLKFLQQCFHSKNLPQLFMPENNLIDHLVPDECDRIAADIGRYIEPLNPRLFLNCLCDETFDGAFDRLLSRPRRDLSVQIRKLFLRSSTSNIAVDKISAVMETDTISFILAELSVKDEHVFCPVLYETIRDLHNIVCPDMVDCMRSLLYRFLADIIHRQTGFIRNNIRQAEELYLRGISLVYPISKFDDKEFSGSIQLALFYYLNKEYVKAKTVMRRIETILYKVDPTRSLSIILVYGDLQRMWHDTFLQDMVGRFSDPDLDTLPIKCNALALYIFARCISHLYESKYMQSQRVRLKKLKRSVLVNLKHLPGLDPETLKYTSMVLQRTKTILLELISLIR</sequence>
<dbReference type="InterPro" id="IPR046906">
    <property type="entry name" value="Mab-21_HhH/H2TH-like"/>
</dbReference>
<gene>
    <name evidence="2" type="ORF">KP79_PYT01158</name>
</gene>
<dbReference type="Gene3D" id="1.10.1410.40">
    <property type="match status" value="1"/>
</dbReference>
<comment type="caution">
    <text evidence="2">The sequence shown here is derived from an EMBL/GenBank/DDBJ whole genome shotgun (WGS) entry which is preliminary data.</text>
</comment>
<dbReference type="PANTHER" id="PTHR10656:SF69">
    <property type="entry name" value="MAB-21-LIKE HHH_H2TH-LIKE DOMAIN-CONTAINING PROTEIN"/>
    <property type="match status" value="1"/>
</dbReference>
<dbReference type="AlphaFoldDB" id="A0A210QJ19"/>
<protein>
    <submittedName>
        <fullName evidence="2">Protein mab-21-like 3</fullName>
    </submittedName>
</protein>
<dbReference type="Proteomes" id="UP000242188">
    <property type="component" value="Unassembled WGS sequence"/>
</dbReference>
<evidence type="ECO:0000313" key="2">
    <source>
        <dbReference type="EMBL" id="OWF48611.1"/>
    </source>
</evidence>
<proteinExistence type="predicted"/>
<dbReference type="Pfam" id="PF20266">
    <property type="entry name" value="Mab-21_C"/>
    <property type="match status" value="1"/>
</dbReference>
<evidence type="ECO:0000313" key="3">
    <source>
        <dbReference type="Proteomes" id="UP000242188"/>
    </source>
</evidence>
<evidence type="ECO:0000259" key="1">
    <source>
        <dbReference type="Pfam" id="PF20266"/>
    </source>
</evidence>
<dbReference type="EMBL" id="NEDP02003463">
    <property type="protein sequence ID" value="OWF48611.1"/>
    <property type="molecule type" value="Genomic_DNA"/>
</dbReference>
<keyword evidence="3" id="KW-1185">Reference proteome</keyword>